<keyword evidence="5" id="KW-0223">Dioxygenase</keyword>
<dbReference type="InterPro" id="IPR027450">
    <property type="entry name" value="AlkB-like"/>
</dbReference>
<feature type="region of interest" description="Disordered" evidence="3">
    <location>
        <begin position="1"/>
        <end position="45"/>
    </location>
</feature>
<dbReference type="SUPFAM" id="SSF51735">
    <property type="entry name" value="NAD(P)-binding Rossmann-fold domains"/>
    <property type="match status" value="1"/>
</dbReference>
<dbReference type="InterPro" id="IPR002347">
    <property type="entry name" value="SDR_fam"/>
</dbReference>
<dbReference type="PRINTS" id="PR00081">
    <property type="entry name" value="GDHRDH"/>
</dbReference>
<dbReference type="GO" id="GO:0006307">
    <property type="term" value="P:DNA alkylation repair"/>
    <property type="evidence" value="ECO:0007669"/>
    <property type="project" value="InterPro"/>
</dbReference>
<comment type="cofactor">
    <cofactor evidence="1">
        <name>Fe(2+)</name>
        <dbReference type="ChEBI" id="CHEBI:29033"/>
    </cofactor>
</comment>
<dbReference type="Pfam" id="PF01159">
    <property type="entry name" value="Ribosomal_L6e"/>
    <property type="match status" value="1"/>
</dbReference>
<dbReference type="PANTHER" id="PTHR31212:SF4">
    <property type="entry name" value="ALPHA-KETOGLUTARATE-DEPENDENT DIOXYGENASE ALKB HOMOLOG 3"/>
    <property type="match status" value="1"/>
</dbReference>
<proteinExistence type="predicted"/>
<dbReference type="GO" id="GO:0003735">
    <property type="term" value="F:structural constituent of ribosome"/>
    <property type="evidence" value="ECO:0007669"/>
    <property type="project" value="InterPro"/>
</dbReference>
<reference evidence="6" key="2">
    <citation type="journal article" date="2013" name="Nat. Commun.">
        <title>Genome of the Chinese tree shrew.</title>
        <authorList>
            <person name="Fan Y."/>
            <person name="Huang Z.Y."/>
            <person name="Cao C.C."/>
            <person name="Chen C.S."/>
            <person name="Chen Y.X."/>
            <person name="Fan D.D."/>
            <person name="He J."/>
            <person name="Hou H.L."/>
            <person name="Hu L."/>
            <person name="Hu X.T."/>
            <person name="Jiang X.T."/>
            <person name="Lai R."/>
            <person name="Lang Y.S."/>
            <person name="Liang B."/>
            <person name="Liao S.G."/>
            <person name="Mu D."/>
            <person name="Ma Y.Y."/>
            <person name="Niu Y.Y."/>
            <person name="Sun X.Q."/>
            <person name="Xia J.Q."/>
            <person name="Xiao J."/>
            <person name="Xiong Z.Q."/>
            <person name="Xu L."/>
            <person name="Yang L."/>
            <person name="Zhang Y."/>
            <person name="Zhao W."/>
            <person name="Zhao X.D."/>
            <person name="Zheng Y.T."/>
            <person name="Zhou J.M."/>
            <person name="Zhu Y.B."/>
            <person name="Zhang G.J."/>
            <person name="Wang J."/>
            <person name="Yao Y.G."/>
        </authorList>
    </citation>
    <scope>NUCLEOTIDE SEQUENCE [LARGE SCALE GENOMIC DNA]</scope>
</reference>
<dbReference type="Pfam" id="PF13532">
    <property type="entry name" value="2OG-FeII_Oxy_2"/>
    <property type="match status" value="1"/>
</dbReference>
<dbReference type="InParanoid" id="L9JB29"/>
<dbReference type="GO" id="GO:0006412">
    <property type="term" value="P:translation"/>
    <property type="evidence" value="ECO:0007669"/>
    <property type="project" value="InterPro"/>
</dbReference>
<dbReference type="CDD" id="cd05356">
    <property type="entry name" value="17beta-HSD1_like_SDR_c"/>
    <property type="match status" value="1"/>
</dbReference>
<evidence type="ECO:0000256" key="1">
    <source>
        <dbReference type="ARBA" id="ARBA00001954"/>
    </source>
</evidence>
<dbReference type="Gene3D" id="3.40.50.720">
    <property type="entry name" value="NAD(P)-binding Rossmann-like Domain"/>
    <property type="match status" value="1"/>
</dbReference>
<protein>
    <submittedName>
        <fullName evidence="5">Alpha-ketoglutarate-dependent dioxygenase alkB like protein 3</fullName>
    </submittedName>
</protein>
<evidence type="ECO:0000259" key="4">
    <source>
        <dbReference type="Pfam" id="PF13532"/>
    </source>
</evidence>
<dbReference type="GO" id="GO:0005739">
    <property type="term" value="C:mitochondrion"/>
    <property type="evidence" value="ECO:0007669"/>
    <property type="project" value="TreeGrafter"/>
</dbReference>
<dbReference type="GO" id="GO:0005654">
    <property type="term" value="C:nucleoplasm"/>
    <property type="evidence" value="ECO:0007669"/>
    <property type="project" value="TreeGrafter"/>
</dbReference>
<dbReference type="Pfam" id="PF00106">
    <property type="entry name" value="adh_short"/>
    <property type="match status" value="1"/>
</dbReference>
<keyword evidence="6" id="KW-1185">Reference proteome</keyword>
<feature type="compositionally biased region" description="Basic and acidic residues" evidence="3">
    <location>
        <begin position="1"/>
        <end position="20"/>
    </location>
</feature>
<dbReference type="InterPro" id="IPR020904">
    <property type="entry name" value="Sc_DH/Rdtase_CS"/>
</dbReference>
<evidence type="ECO:0000313" key="6">
    <source>
        <dbReference type="Proteomes" id="UP000011518"/>
    </source>
</evidence>
<dbReference type="PROSITE" id="PS00061">
    <property type="entry name" value="ADH_SHORT"/>
    <property type="match status" value="1"/>
</dbReference>
<dbReference type="InterPro" id="IPR000915">
    <property type="entry name" value="60S_ribosomal_eL6"/>
</dbReference>
<name>L9JB29_TUPCH</name>
<dbReference type="AlphaFoldDB" id="L9JB29"/>
<dbReference type="GO" id="GO:0051213">
    <property type="term" value="F:dioxygenase activity"/>
    <property type="evidence" value="ECO:0007669"/>
    <property type="project" value="UniProtKB-KW"/>
</dbReference>
<dbReference type="Gene3D" id="2.60.120.590">
    <property type="entry name" value="Alpha-ketoglutarate-dependent dioxygenase AlkB-like"/>
    <property type="match status" value="1"/>
</dbReference>
<dbReference type="SUPFAM" id="SSF51197">
    <property type="entry name" value="Clavaminate synthase-like"/>
    <property type="match status" value="1"/>
</dbReference>
<dbReference type="STRING" id="246437.L9JB29"/>
<evidence type="ECO:0000313" key="5">
    <source>
        <dbReference type="EMBL" id="ELW47790.1"/>
    </source>
</evidence>
<dbReference type="eggNOG" id="ENOG502QW9E">
    <property type="taxonomic scope" value="Eukaryota"/>
</dbReference>
<evidence type="ECO:0000256" key="2">
    <source>
        <dbReference type="ARBA" id="ARBA00023002"/>
    </source>
</evidence>
<accession>L9JB29</accession>
<sequence>MAGDKAAKQGTKEKKPEAKTTDASGKVKKGDPKANKPKKGKPHCSQNPVLVWSISRYCRSAITHQKFVIATSTKIDISKVEISKHLTDAYFKKKKLQKPRHQEGEIFDTEKEKYKISEQHRIEEKFKVETRTIAVDFASEDIYDKIKTGLTGLEIGVLVNNVGVSYEYPENFLDIPDLDSMTQLVLPSMVERSKGVILNISSLSGMNPVPLLTIYSATKAFVDFFSRGLHEEYKSKGIFVQSVLPGFVATKLAKIRKPTLDIPSSGTFVKSAIKTIGLQSRTNGSHEYEQIHAGSLSEEEQEELSLDKYIEQRRPRTDTCQVSPPGAGDEGLPGRQVVHRKRRRQRRVTSGGSACLGGLWLDVAGVGASVLRVPGPLAAGRVRGGGGRYRAEGLSAWLRQKGLILEEKGLSGGKELTLVRDEASSSERLPCSIPKPCGSRLPQTPGQTWRDKEHHMSDRKFVFKEPQQVRRAPEPRVIDRAGVYEISLLPTGVSRVRLYPGFVDLQEADRMFERLCHDVPWKQRTGVREDITYLQPRLTAWYGELPYTYSRITLEPNPHWHPVLSTLKNRIEENTGHTFNSLLCNLYRNEKDSVDWHSDDEPALGKCPIIASLSFGATRTFEMRKKPPPKTLPEVGPAGLVVWLVEGGGRFPAQSPIQQEPEFSSVIPSALGALSTKRLSESHIIIRQIKNCCGRASGLLYAPHWEKWEWTRASGDTPVSAPCDFSRVETSTCSGSGAFRRQAAAETHTEVAPRGSVLLTPRRVGCVQWPCTFTSQSPHPSAFLGPGRKDAVVPRFPGLLAYKRTLFP</sequence>
<feature type="domain" description="Alpha-ketoglutarate-dependent dioxygenase AlkB-like" evidence="4">
    <location>
        <begin position="496"/>
        <end position="626"/>
    </location>
</feature>
<gene>
    <name evidence="5" type="ORF">TREES_T100017313</name>
</gene>
<dbReference type="InterPro" id="IPR037151">
    <property type="entry name" value="AlkB-like_sf"/>
</dbReference>
<evidence type="ECO:0000256" key="3">
    <source>
        <dbReference type="SAM" id="MobiDB-lite"/>
    </source>
</evidence>
<organism evidence="5 6">
    <name type="scientific">Tupaia chinensis</name>
    <name type="common">Chinese tree shrew</name>
    <name type="synonym">Tupaia belangeri chinensis</name>
    <dbReference type="NCBI Taxonomy" id="246437"/>
    <lineage>
        <taxon>Eukaryota</taxon>
        <taxon>Metazoa</taxon>
        <taxon>Chordata</taxon>
        <taxon>Craniata</taxon>
        <taxon>Vertebrata</taxon>
        <taxon>Euteleostomi</taxon>
        <taxon>Mammalia</taxon>
        <taxon>Eutheria</taxon>
        <taxon>Euarchontoglires</taxon>
        <taxon>Scandentia</taxon>
        <taxon>Tupaiidae</taxon>
        <taxon>Tupaia</taxon>
    </lineage>
</organism>
<dbReference type="InterPro" id="IPR036291">
    <property type="entry name" value="NAD(P)-bd_dom_sf"/>
</dbReference>
<keyword evidence="2" id="KW-0560">Oxidoreductase</keyword>
<dbReference type="GO" id="GO:0005840">
    <property type="term" value="C:ribosome"/>
    <property type="evidence" value="ECO:0007669"/>
    <property type="project" value="InterPro"/>
</dbReference>
<dbReference type="PANTHER" id="PTHR31212">
    <property type="entry name" value="ALPHA-KETOGLUTARATE-DEPENDENT DIOXYGENASE ALKB HOMOLOG 3"/>
    <property type="match status" value="1"/>
</dbReference>
<dbReference type="Proteomes" id="UP000011518">
    <property type="component" value="Unassembled WGS sequence"/>
</dbReference>
<dbReference type="EMBL" id="KB321092">
    <property type="protein sequence ID" value="ELW47790.1"/>
    <property type="molecule type" value="Genomic_DNA"/>
</dbReference>
<dbReference type="InterPro" id="IPR032854">
    <property type="entry name" value="ALKBH3"/>
</dbReference>
<reference evidence="6" key="1">
    <citation type="submission" date="2012-07" db="EMBL/GenBank/DDBJ databases">
        <title>Genome of the Chinese tree shrew, a rising model animal genetically related to primates.</title>
        <authorList>
            <person name="Zhang G."/>
            <person name="Fan Y."/>
            <person name="Yao Y."/>
            <person name="Huang Z."/>
        </authorList>
    </citation>
    <scope>NUCLEOTIDE SEQUENCE [LARGE SCALE GENOMIC DNA]</scope>
</reference>
<dbReference type="PRINTS" id="PR00080">
    <property type="entry name" value="SDRFAMILY"/>
</dbReference>